<keyword evidence="2" id="KW-1185">Reference proteome</keyword>
<evidence type="ECO:0000313" key="1">
    <source>
        <dbReference type="EMBL" id="KIL68692.1"/>
    </source>
</evidence>
<evidence type="ECO:0000313" key="2">
    <source>
        <dbReference type="Proteomes" id="UP000054549"/>
    </source>
</evidence>
<gene>
    <name evidence="1" type="ORF">M378DRAFT_8163</name>
</gene>
<dbReference type="EMBL" id="KN818227">
    <property type="protein sequence ID" value="KIL68692.1"/>
    <property type="molecule type" value="Genomic_DNA"/>
</dbReference>
<dbReference type="HOGENOM" id="CLU_087973_0_0_1"/>
<reference evidence="1 2" key="1">
    <citation type="submission" date="2014-04" db="EMBL/GenBank/DDBJ databases">
        <title>Evolutionary Origins and Diversification of the Mycorrhizal Mutualists.</title>
        <authorList>
            <consortium name="DOE Joint Genome Institute"/>
            <consortium name="Mycorrhizal Genomics Consortium"/>
            <person name="Kohler A."/>
            <person name="Kuo A."/>
            <person name="Nagy L.G."/>
            <person name="Floudas D."/>
            <person name="Copeland A."/>
            <person name="Barry K.W."/>
            <person name="Cichocki N."/>
            <person name="Veneault-Fourrey C."/>
            <person name="LaButti K."/>
            <person name="Lindquist E.A."/>
            <person name="Lipzen A."/>
            <person name="Lundell T."/>
            <person name="Morin E."/>
            <person name="Murat C."/>
            <person name="Riley R."/>
            <person name="Ohm R."/>
            <person name="Sun H."/>
            <person name="Tunlid A."/>
            <person name="Henrissat B."/>
            <person name="Grigoriev I.V."/>
            <person name="Hibbett D.S."/>
            <person name="Martin F."/>
        </authorList>
    </citation>
    <scope>NUCLEOTIDE SEQUENCE [LARGE SCALE GENOMIC DNA]</scope>
    <source>
        <strain evidence="1 2">Koide BX008</strain>
    </source>
</reference>
<dbReference type="Proteomes" id="UP000054549">
    <property type="component" value="Unassembled WGS sequence"/>
</dbReference>
<organism evidence="1 2">
    <name type="scientific">Amanita muscaria (strain Koide BX008)</name>
    <dbReference type="NCBI Taxonomy" id="946122"/>
    <lineage>
        <taxon>Eukaryota</taxon>
        <taxon>Fungi</taxon>
        <taxon>Dikarya</taxon>
        <taxon>Basidiomycota</taxon>
        <taxon>Agaricomycotina</taxon>
        <taxon>Agaricomycetes</taxon>
        <taxon>Agaricomycetidae</taxon>
        <taxon>Agaricales</taxon>
        <taxon>Pluteineae</taxon>
        <taxon>Amanitaceae</taxon>
        <taxon>Amanita</taxon>
    </lineage>
</organism>
<name>A0A0C2X3E9_AMAMK</name>
<dbReference type="InterPro" id="IPR011009">
    <property type="entry name" value="Kinase-like_dom_sf"/>
</dbReference>
<dbReference type="AlphaFoldDB" id="A0A0C2X3E9"/>
<accession>A0A0C2X3E9</accession>
<sequence>MFQKFRCQTALTWRVLDQNYVHLEIDLQGHSLIIPFNLSERSEKWRQVLPLDFNTVIELVLDVARAIQYLHSTGITPDSLLDFGVVYLDLSLRPRIRIATEYLTLNPFIGSESQRSLYEDSIFAFGCLFYAAYFNMTIDMHTSVEARRGIIVRRPSKPEIPEYVWQLIQRCCAKDPKNRPTIDEVVKEMETWGNQSI</sequence>
<dbReference type="InParanoid" id="A0A0C2X3E9"/>
<dbReference type="SUPFAM" id="SSF56112">
    <property type="entry name" value="Protein kinase-like (PK-like)"/>
    <property type="match status" value="1"/>
</dbReference>
<dbReference type="STRING" id="946122.A0A0C2X3E9"/>
<proteinExistence type="predicted"/>
<evidence type="ECO:0008006" key="3">
    <source>
        <dbReference type="Google" id="ProtNLM"/>
    </source>
</evidence>
<protein>
    <recommendedName>
        <fullName evidence="3">Protein kinase domain-containing protein</fullName>
    </recommendedName>
</protein>
<dbReference type="Gene3D" id="1.10.510.10">
    <property type="entry name" value="Transferase(Phosphotransferase) domain 1"/>
    <property type="match status" value="1"/>
</dbReference>
<dbReference type="OrthoDB" id="26722at2759"/>